<gene>
    <name evidence="2" type="ORF">RIF29_33818</name>
</gene>
<dbReference type="Proteomes" id="UP001372338">
    <property type="component" value="Unassembled WGS sequence"/>
</dbReference>
<reference evidence="2 3" key="1">
    <citation type="submission" date="2024-01" db="EMBL/GenBank/DDBJ databases">
        <title>The genomes of 5 underutilized Papilionoideae crops provide insights into root nodulation and disease resistanc.</title>
        <authorList>
            <person name="Yuan L."/>
        </authorList>
    </citation>
    <scope>NUCLEOTIDE SEQUENCE [LARGE SCALE GENOMIC DNA]</scope>
    <source>
        <strain evidence="2">ZHUSHIDOU_FW_LH</strain>
        <tissue evidence="2">Leaf</tissue>
    </source>
</reference>
<organism evidence="2 3">
    <name type="scientific">Crotalaria pallida</name>
    <name type="common">Smooth rattlebox</name>
    <name type="synonym">Crotalaria striata</name>
    <dbReference type="NCBI Taxonomy" id="3830"/>
    <lineage>
        <taxon>Eukaryota</taxon>
        <taxon>Viridiplantae</taxon>
        <taxon>Streptophyta</taxon>
        <taxon>Embryophyta</taxon>
        <taxon>Tracheophyta</taxon>
        <taxon>Spermatophyta</taxon>
        <taxon>Magnoliopsida</taxon>
        <taxon>eudicotyledons</taxon>
        <taxon>Gunneridae</taxon>
        <taxon>Pentapetalae</taxon>
        <taxon>rosids</taxon>
        <taxon>fabids</taxon>
        <taxon>Fabales</taxon>
        <taxon>Fabaceae</taxon>
        <taxon>Papilionoideae</taxon>
        <taxon>50 kb inversion clade</taxon>
        <taxon>genistoids sensu lato</taxon>
        <taxon>core genistoids</taxon>
        <taxon>Crotalarieae</taxon>
        <taxon>Crotalaria</taxon>
    </lineage>
</organism>
<evidence type="ECO:0000313" key="3">
    <source>
        <dbReference type="Proteomes" id="UP001372338"/>
    </source>
</evidence>
<dbReference type="AlphaFoldDB" id="A0AAN9HT09"/>
<protein>
    <submittedName>
        <fullName evidence="2">Uncharacterized protein</fullName>
    </submittedName>
</protein>
<proteinExistence type="predicted"/>
<comment type="caution">
    <text evidence="2">The sequence shown here is derived from an EMBL/GenBank/DDBJ whole genome shotgun (WGS) entry which is preliminary data.</text>
</comment>
<sequence>MMAAARQKRKIGETTAPDLPTAPIHTTDIPAAQALTASAEVEVIKVAVVNPPLQEVAGEPIVGASAASDLMMMPSFVSGPLVQFSIVDWKWTAKELSNFVFSSLNVYDLLLLLRFVP</sequence>
<name>A0AAN9HT09_CROPI</name>
<dbReference type="EMBL" id="JAYWIO010000007">
    <property type="protein sequence ID" value="KAK7250985.1"/>
    <property type="molecule type" value="Genomic_DNA"/>
</dbReference>
<evidence type="ECO:0000313" key="2">
    <source>
        <dbReference type="EMBL" id="KAK7250985.1"/>
    </source>
</evidence>
<feature type="region of interest" description="Disordered" evidence="1">
    <location>
        <begin position="1"/>
        <end position="25"/>
    </location>
</feature>
<accession>A0AAN9HT09</accession>
<keyword evidence="3" id="KW-1185">Reference proteome</keyword>
<evidence type="ECO:0000256" key="1">
    <source>
        <dbReference type="SAM" id="MobiDB-lite"/>
    </source>
</evidence>